<evidence type="ECO:0000256" key="5">
    <source>
        <dbReference type="SAM" id="MobiDB-lite"/>
    </source>
</evidence>
<dbReference type="Gene3D" id="2.30.39.10">
    <property type="entry name" value="Alpha-1-antitrypsin, domain 1"/>
    <property type="match status" value="2"/>
</dbReference>
<feature type="signal peptide" evidence="6">
    <location>
        <begin position="1"/>
        <end position="20"/>
    </location>
</feature>
<dbReference type="PANTHER" id="PTHR11461:SF211">
    <property type="entry name" value="GH10112P-RELATED"/>
    <property type="match status" value="1"/>
</dbReference>
<dbReference type="InterPro" id="IPR042178">
    <property type="entry name" value="Serpin_sf_1"/>
</dbReference>
<feature type="region of interest" description="Disordered" evidence="5">
    <location>
        <begin position="269"/>
        <end position="342"/>
    </location>
</feature>
<feature type="region of interest" description="Disordered" evidence="5">
    <location>
        <begin position="605"/>
        <end position="644"/>
    </location>
</feature>
<dbReference type="InterPro" id="IPR000215">
    <property type="entry name" value="Serpin_fam"/>
</dbReference>
<feature type="compositionally biased region" description="Basic and acidic residues" evidence="5">
    <location>
        <begin position="330"/>
        <end position="342"/>
    </location>
</feature>
<evidence type="ECO:0000256" key="4">
    <source>
        <dbReference type="RuleBase" id="RU000411"/>
    </source>
</evidence>
<evidence type="ECO:0000256" key="2">
    <source>
        <dbReference type="ARBA" id="ARBA00022690"/>
    </source>
</evidence>
<dbReference type="Proteomes" id="UP000075880">
    <property type="component" value="Unassembled WGS sequence"/>
</dbReference>
<keyword evidence="6" id="KW-0732">Signal</keyword>
<dbReference type="Gene3D" id="3.30.497.10">
    <property type="entry name" value="Antithrombin, subunit I, domain 2"/>
    <property type="match status" value="2"/>
</dbReference>
<accession>A0AAG5D4F0</accession>
<reference evidence="8" key="1">
    <citation type="submission" date="2024-04" db="UniProtKB">
        <authorList>
            <consortium name="EnsemblMetazoa"/>
        </authorList>
    </citation>
    <scope>IDENTIFICATION</scope>
    <source>
        <strain evidence="8">EBRO</strain>
    </source>
</reference>
<dbReference type="GO" id="GO:0005615">
    <property type="term" value="C:extracellular space"/>
    <property type="evidence" value="ECO:0007669"/>
    <property type="project" value="InterPro"/>
</dbReference>
<keyword evidence="2" id="KW-0646">Protease inhibitor</keyword>
<proteinExistence type="inferred from homology"/>
<dbReference type="EnsemblMetazoa" id="ENSAATROPT006048">
    <property type="protein sequence ID" value="ENSAATROPP005503"/>
    <property type="gene ID" value="ENSAATROPG004896"/>
</dbReference>
<sequence>MMDGRWLLVALLAVATLAHGAKRGPGVCKNCIKNQAGHHNQRLIASPINLLNPDRYEFFTLDDKGKVVKRIMSFKEIQSIVAGSDSGGMKLMANGNNNDRIMSSVVSNVRNVLNNELNSMHSQDSSDQSHHHAAAELSISDMITEQDESAGSSVEQTHGDKSSEEEESMEVSTEKVTVKTTPKPTEQTTTERLTAQSTESTTKRWTTTRPTVGTTKLEMERTTERTTIRPTISTTERAPTVPSTLRPTESTTIRTTTVLAKVQSTAKPTTVVRSTTEEPKVRLTSPVPTTPKTTEQTTVRATTRSTTSSTTSTTERSTTERTTAQSVKLSTDRRSTTTVRPSEEPILKLAERSTTTTTTTTVKPTEKLQIPEASTTTVRPTEKPVVKATDKPLLARPVELSTEKSSEQSGDYSTLRSEEALIGSSMEYSTEESFEKVYQQSSEATKVKSSVGSTVGLKTSVVTTDTSTKSIPTSTVSTTESVQSSTTVSMKPSVSPSTSAPTQFKIESATTKTPVAASLEAFDALKDLVGMVMDNDGESNEEIPSTPASSTLYNDPIAHYVTMAIQQVPAGVVSDKTITAPQSKPTTLIDLPEVTTVAAIALEETISTTTSSEMDPSTMEDSTGYDGEESDELQQSTVGLADHETTVNANDVTYRPLQTDSELFIGTTLLDSSTIPSDAQHAIHKIIESLQSINDDSDASDESESEMVEEDSYAMDVPGLNYDTDAQSSINAIIQSLGQGSLVSGENSLLSGTTEILTTTEEVPTATTPRAVEKTSASTTSTTTTPATTTTKMTTTTTMTTSSTTVPTTAKLELKTSTPGASSNTDSSSGSLNYNTNIMETIEKFLSKFANLPNEESYSANLTKINILSEYPAEINMTDYVDRTATVASVLKFPQTKPTKPDDEVGSSVEVKQREDPPSRPQQQSLTAQSLLNETVASFMKLGEMLTMGNNRVDTVDPGLATGLQLEVKTAVDEEETELLRFLSICGNLGTNVYDYLTGPSMEESMEESMEGRSLVYSPFATLTTLSMLFLGTRGTTAESINGVIGLDEMTSFNPHLFFKSIADDLKPKQRRATVGSVDQQSGSFFSRTLLSDRTRGGLQRFFKARIQEIYSAVAETVDFNQKDTLLKHMNGDFPRDYVDTLKQLHSPLVSISRNHYRHECNDATTYGIMNFKQSPARTGASIAVPSVTFRSEFSTGFSKALDATILALPGATSNVSVFFLKPSTPTGLAELETHIRTQSVSAVLKLFPDETVRTAYAEVELPYFTQTTMYNMSRSIQQLGLQNLFKPNVANFNGLQDSAVSNLYLSETIQTDSFALCGSEDGIGRALPFRSYSTNLVKQIPSEQSLKSAPSDKLERRNRRKHLNRYRSETGAPRAQDSKLMFDAPFLYLVRHNPTGLVLYMGRFVGNNSDK</sequence>
<dbReference type="InterPro" id="IPR042185">
    <property type="entry name" value="Serpin_sf_2"/>
</dbReference>
<feature type="chain" id="PRO_5042477556" description="Serpin domain-containing protein" evidence="6">
    <location>
        <begin position="21"/>
        <end position="1412"/>
    </location>
</feature>
<keyword evidence="9" id="KW-1185">Reference proteome</keyword>
<feature type="region of interest" description="Disordered" evidence="5">
    <location>
        <begin position="895"/>
        <end position="926"/>
    </location>
</feature>
<dbReference type="InterPro" id="IPR023796">
    <property type="entry name" value="Serpin_dom"/>
</dbReference>
<dbReference type="PANTHER" id="PTHR11461">
    <property type="entry name" value="SERINE PROTEASE INHIBITOR, SERPIN"/>
    <property type="match status" value="1"/>
</dbReference>
<dbReference type="GO" id="GO:0004867">
    <property type="term" value="F:serine-type endopeptidase inhibitor activity"/>
    <property type="evidence" value="ECO:0007669"/>
    <property type="project" value="UniProtKB-KW"/>
</dbReference>
<protein>
    <recommendedName>
        <fullName evidence="7">Serpin domain-containing protein</fullName>
    </recommendedName>
</protein>
<feature type="region of interest" description="Disordered" evidence="5">
    <location>
        <begin position="761"/>
        <end position="789"/>
    </location>
</feature>
<evidence type="ECO:0000259" key="7">
    <source>
        <dbReference type="SMART" id="SM00093"/>
    </source>
</evidence>
<organism evidence="8 9">
    <name type="scientific">Anopheles atroparvus</name>
    <name type="common">European mosquito</name>
    <dbReference type="NCBI Taxonomy" id="41427"/>
    <lineage>
        <taxon>Eukaryota</taxon>
        <taxon>Metazoa</taxon>
        <taxon>Ecdysozoa</taxon>
        <taxon>Arthropoda</taxon>
        <taxon>Hexapoda</taxon>
        <taxon>Insecta</taxon>
        <taxon>Pterygota</taxon>
        <taxon>Neoptera</taxon>
        <taxon>Endopterygota</taxon>
        <taxon>Diptera</taxon>
        <taxon>Nematocera</taxon>
        <taxon>Culicoidea</taxon>
        <taxon>Culicidae</taxon>
        <taxon>Anophelinae</taxon>
        <taxon>Anopheles</taxon>
    </lineage>
</organism>
<dbReference type="SUPFAM" id="SSF56574">
    <property type="entry name" value="Serpins"/>
    <property type="match status" value="1"/>
</dbReference>
<evidence type="ECO:0000256" key="6">
    <source>
        <dbReference type="SAM" id="SignalP"/>
    </source>
</evidence>
<keyword evidence="3" id="KW-0722">Serine protease inhibitor</keyword>
<feature type="compositionally biased region" description="Low complexity" evidence="5">
    <location>
        <begin position="286"/>
        <end position="326"/>
    </location>
</feature>
<feature type="compositionally biased region" description="Low complexity" evidence="5">
    <location>
        <begin position="198"/>
        <end position="208"/>
    </location>
</feature>
<feature type="compositionally biased region" description="Low complexity" evidence="5">
    <location>
        <begin position="178"/>
        <end position="191"/>
    </location>
</feature>
<dbReference type="Pfam" id="PF00079">
    <property type="entry name" value="Serpin"/>
    <property type="match status" value="1"/>
</dbReference>
<evidence type="ECO:0000256" key="3">
    <source>
        <dbReference type="ARBA" id="ARBA00022900"/>
    </source>
</evidence>
<evidence type="ECO:0000313" key="9">
    <source>
        <dbReference type="Proteomes" id="UP000075880"/>
    </source>
</evidence>
<feature type="domain" description="Serpin" evidence="7">
    <location>
        <begin position="1000"/>
        <end position="1408"/>
    </location>
</feature>
<dbReference type="InterPro" id="IPR036186">
    <property type="entry name" value="Serpin_sf"/>
</dbReference>
<feature type="region of interest" description="Disordered" evidence="5">
    <location>
        <begin position="146"/>
        <end position="208"/>
    </location>
</feature>
<evidence type="ECO:0000256" key="1">
    <source>
        <dbReference type="ARBA" id="ARBA00009500"/>
    </source>
</evidence>
<evidence type="ECO:0000313" key="8">
    <source>
        <dbReference type="EnsemblMetazoa" id="ENSAATROPP005503"/>
    </source>
</evidence>
<dbReference type="SMART" id="SM00093">
    <property type="entry name" value="SERPIN"/>
    <property type="match status" value="1"/>
</dbReference>
<name>A0AAG5D4F0_ANOAO</name>
<comment type="similarity">
    <text evidence="1 4">Belongs to the serpin family.</text>
</comment>